<proteinExistence type="predicted"/>
<organism evidence="1 2">
    <name type="scientific">Elizabethkingia miricola</name>
    <name type="common">Chryseobacterium miricola</name>
    <dbReference type="NCBI Taxonomy" id="172045"/>
    <lineage>
        <taxon>Bacteria</taxon>
        <taxon>Pseudomonadati</taxon>
        <taxon>Bacteroidota</taxon>
        <taxon>Flavobacteriia</taxon>
        <taxon>Flavobacteriales</taxon>
        <taxon>Weeksellaceae</taxon>
        <taxon>Elizabethkingia</taxon>
    </lineage>
</organism>
<protein>
    <recommendedName>
        <fullName evidence="3">ArnR1-like winged helix-turn-helix domain-containing protein</fullName>
    </recommendedName>
</protein>
<gene>
    <name evidence="1" type="ORF">ATB95_18340</name>
</gene>
<name>A0ABD4DI73_ELIMR</name>
<comment type="caution">
    <text evidence="1">The sequence shown here is derived from an EMBL/GenBank/DDBJ whole genome shotgun (WGS) entry which is preliminary data.</text>
</comment>
<accession>A0ABD4DI73</accession>
<evidence type="ECO:0000313" key="2">
    <source>
        <dbReference type="Proteomes" id="UP000064412"/>
    </source>
</evidence>
<dbReference type="AlphaFoldDB" id="A0ABD4DI73"/>
<dbReference type="EMBL" id="LNOI01000009">
    <property type="protein sequence ID" value="KUY14374.1"/>
    <property type="molecule type" value="Genomic_DNA"/>
</dbReference>
<sequence length="78" mass="9329">MYNIDKTRNMNLKKIILEIIKDNPEISRSKFDRVYYSKVSYKNNWVSIVQELRSEKLIEVNQLKITSKGLDYLEDNSN</sequence>
<reference evidence="1 2" key="1">
    <citation type="submission" date="2015-11" db="EMBL/GenBank/DDBJ databases">
        <authorList>
            <person name="Nicholson A.C."/>
            <person name="Humrighouse B.W."/>
            <person name="Graziano J."/>
            <person name="Lasker B."/>
            <person name="Whitney A.M."/>
            <person name="Mcquiston J.R."/>
        </authorList>
    </citation>
    <scope>NUCLEOTIDE SEQUENCE [LARGE SCALE GENOMIC DNA]</scope>
    <source>
        <strain evidence="1 2">G4071</strain>
    </source>
</reference>
<evidence type="ECO:0000313" key="1">
    <source>
        <dbReference type="EMBL" id="KUY14374.1"/>
    </source>
</evidence>
<dbReference type="Proteomes" id="UP000064412">
    <property type="component" value="Unassembled WGS sequence"/>
</dbReference>
<evidence type="ECO:0008006" key="3">
    <source>
        <dbReference type="Google" id="ProtNLM"/>
    </source>
</evidence>